<evidence type="ECO:0000256" key="1">
    <source>
        <dbReference type="SAM" id="Phobius"/>
    </source>
</evidence>
<keyword evidence="1" id="KW-0812">Transmembrane</keyword>
<dbReference type="AlphaFoldDB" id="A0A1X0J2C1"/>
<feature type="transmembrane region" description="Helical" evidence="1">
    <location>
        <begin position="88"/>
        <end position="110"/>
    </location>
</feature>
<proteinExistence type="predicted"/>
<accession>A0A1X0J2C1</accession>
<dbReference type="Pfam" id="PF11196">
    <property type="entry name" value="DUF2834"/>
    <property type="match status" value="1"/>
</dbReference>
<organism evidence="2 3">
    <name type="scientific">Mycolicibacterium rhodesiae</name>
    <name type="common">Mycobacterium rhodesiae</name>
    <dbReference type="NCBI Taxonomy" id="36814"/>
    <lineage>
        <taxon>Bacteria</taxon>
        <taxon>Bacillati</taxon>
        <taxon>Actinomycetota</taxon>
        <taxon>Actinomycetes</taxon>
        <taxon>Mycobacteriales</taxon>
        <taxon>Mycobacteriaceae</taxon>
        <taxon>Mycolicibacterium</taxon>
    </lineage>
</organism>
<comment type="caution">
    <text evidence="2">The sequence shown here is derived from an EMBL/GenBank/DDBJ whole genome shotgun (WGS) entry which is preliminary data.</text>
</comment>
<feature type="transmembrane region" description="Helical" evidence="1">
    <location>
        <begin position="53"/>
        <end position="76"/>
    </location>
</feature>
<dbReference type="EMBL" id="MVIH01000002">
    <property type="protein sequence ID" value="ORB55623.1"/>
    <property type="molecule type" value="Genomic_DNA"/>
</dbReference>
<reference evidence="2 3" key="1">
    <citation type="submission" date="2016-12" db="EMBL/GenBank/DDBJ databases">
        <title>The new phylogeny of genus Mycobacterium.</title>
        <authorList>
            <person name="Tortoli E."/>
            <person name="Trovato A."/>
            <person name="Cirillo D.M."/>
        </authorList>
    </citation>
    <scope>NUCLEOTIDE SEQUENCE [LARGE SCALE GENOMIC DNA]</scope>
    <source>
        <strain evidence="2 3">DSM 44223</strain>
    </source>
</reference>
<dbReference type="InterPro" id="IPR021362">
    <property type="entry name" value="DUF2834"/>
</dbReference>
<name>A0A1X0J2C1_MYCRH</name>
<protein>
    <recommendedName>
        <fullName evidence="4">DUF2834 domain-containing protein</fullName>
    </recommendedName>
</protein>
<evidence type="ECO:0008006" key="4">
    <source>
        <dbReference type="Google" id="ProtNLM"/>
    </source>
</evidence>
<evidence type="ECO:0000313" key="2">
    <source>
        <dbReference type="EMBL" id="ORB55623.1"/>
    </source>
</evidence>
<keyword evidence="1" id="KW-0472">Membrane</keyword>
<evidence type="ECO:0000313" key="3">
    <source>
        <dbReference type="Proteomes" id="UP000192534"/>
    </source>
</evidence>
<dbReference type="Proteomes" id="UP000192534">
    <property type="component" value="Unassembled WGS sequence"/>
</dbReference>
<sequence>MTTISRLSPMDKLLCGIYLVLAIAALVFAFGNTIAYMLSDGNGGITGFFSAGYVNYATSSLTNDLLIVALAAVVLMVAEGRRLGVRFVWAYVAAGFLIAISVAFPLFLIARQLKLAERNNLAAN</sequence>
<dbReference type="OrthoDB" id="4231743at2"/>
<gene>
    <name evidence="2" type="ORF">BST42_04135</name>
</gene>
<keyword evidence="1" id="KW-1133">Transmembrane helix</keyword>
<keyword evidence="3" id="KW-1185">Reference proteome</keyword>
<dbReference type="RefSeq" id="WP_083117315.1">
    <property type="nucleotide sequence ID" value="NZ_JACKUO010000022.1"/>
</dbReference>